<dbReference type="AlphaFoldDB" id="A0A5C4R295"/>
<feature type="domain" description="DUF2268" evidence="2">
    <location>
        <begin position="69"/>
        <end position="225"/>
    </location>
</feature>
<proteinExistence type="predicted"/>
<feature type="compositionally biased region" description="Acidic residues" evidence="1">
    <location>
        <begin position="258"/>
        <end position="274"/>
    </location>
</feature>
<reference evidence="3 4" key="1">
    <citation type="submission" date="2019-06" db="EMBL/GenBank/DDBJ databases">
        <authorList>
            <person name="Li J."/>
        </authorList>
    </citation>
    <scope>NUCLEOTIDE SEQUENCE [LARGE SCALE GENOMIC DNA]</scope>
    <source>
        <strain evidence="3 4">CGMCC 1.8012</strain>
    </source>
</reference>
<evidence type="ECO:0000256" key="1">
    <source>
        <dbReference type="SAM" id="MobiDB-lite"/>
    </source>
</evidence>
<organism evidence="3 4">
    <name type="scientific">Paracoccus haeundaensis</name>
    <dbReference type="NCBI Taxonomy" id="225362"/>
    <lineage>
        <taxon>Bacteria</taxon>
        <taxon>Pseudomonadati</taxon>
        <taxon>Pseudomonadota</taxon>
        <taxon>Alphaproteobacteria</taxon>
        <taxon>Rhodobacterales</taxon>
        <taxon>Paracoccaceae</taxon>
        <taxon>Paracoccus</taxon>
    </lineage>
</organism>
<dbReference type="InterPro" id="IPR018728">
    <property type="entry name" value="DUF2268"/>
</dbReference>
<name>A0A5C4R295_9RHOB</name>
<feature type="region of interest" description="Disordered" evidence="1">
    <location>
        <begin position="253"/>
        <end position="311"/>
    </location>
</feature>
<sequence>MSASARCWSPRSDDRGRDRPERDVAMTIWQLHMLNARSALTPVMAEIRAHAREMVAMAEAHLDLPRFDLVVRAGDGVIPEWGIAGHAPAPGIIEITLDPDRVEPEHFRRTLIHALHRLTRWDGPGYGRSLGEALVSEGLAGHFVQQVLGGPPDPWDQTRPGLGTLKQAAGLWARRDYDQGEWFLGRGRMRKWTGYGIGHRLVAEHLAQVEGQDAASLVWQPADEFRAALRRLMAAEGIEDAFDPEDVIRDDAAAEPEAAIEDAPVSDDPGDADPVEQPATDSTTAAVADDESAQIASRDAGGQAPRTPQDG</sequence>
<protein>
    <recommendedName>
        <fullName evidence="2">DUF2268 domain-containing protein</fullName>
    </recommendedName>
</protein>
<dbReference type="Proteomes" id="UP000304880">
    <property type="component" value="Unassembled WGS sequence"/>
</dbReference>
<gene>
    <name evidence="3" type="ORF">FHD67_17195</name>
</gene>
<evidence type="ECO:0000259" key="2">
    <source>
        <dbReference type="Pfam" id="PF10026"/>
    </source>
</evidence>
<keyword evidence="4" id="KW-1185">Reference proteome</keyword>
<comment type="caution">
    <text evidence="3">The sequence shown here is derived from an EMBL/GenBank/DDBJ whole genome shotgun (WGS) entry which is preliminary data.</text>
</comment>
<evidence type="ECO:0000313" key="4">
    <source>
        <dbReference type="Proteomes" id="UP000304880"/>
    </source>
</evidence>
<accession>A0A5C4R295</accession>
<dbReference type="EMBL" id="VDDC01000040">
    <property type="protein sequence ID" value="TNH38043.1"/>
    <property type="molecule type" value="Genomic_DNA"/>
</dbReference>
<evidence type="ECO:0000313" key="3">
    <source>
        <dbReference type="EMBL" id="TNH38043.1"/>
    </source>
</evidence>
<dbReference type="Pfam" id="PF10026">
    <property type="entry name" value="DUF2268"/>
    <property type="match status" value="1"/>
</dbReference>